<sequence length="252" mass="26871">MKSSLLLLFAAFACSNLAADDLPKTLMTTRGKLLVSEDFTPPLAPVVGKPVGFASGFTGWRYNAGPAGGKSGYWKLTDGVFTGVESPGANHPATASFGFQFTDAIIQCEVRLNDVPDEGRKYRSLFVKATDAKDYVIALSVGPGGLFLTPYDAERINPTTKQREKGTAGRALTPVKLNEWHTVVLEIKGTEVVGTIDGKSTTLSNPLIGTAKHSIMLGAGTEASFRHLRMWEALPNADWASAKAALQATVKP</sequence>
<reference evidence="2 3" key="1">
    <citation type="submission" date="2020-08" db="EMBL/GenBank/DDBJ databases">
        <title>Genomic Encyclopedia of Type Strains, Phase IV (KMG-IV): sequencing the most valuable type-strain genomes for metagenomic binning, comparative biology and taxonomic classification.</title>
        <authorList>
            <person name="Goeker M."/>
        </authorList>
    </citation>
    <scope>NUCLEOTIDE SEQUENCE [LARGE SCALE GENOMIC DNA]</scope>
    <source>
        <strain evidence="2 3">DSM 12252</strain>
    </source>
</reference>
<evidence type="ECO:0000256" key="1">
    <source>
        <dbReference type="SAM" id="SignalP"/>
    </source>
</evidence>
<dbReference type="Gene3D" id="2.60.120.560">
    <property type="entry name" value="Exo-inulinase, domain 1"/>
    <property type="match status" value="1"/>
</dbReference>
<feature type="signal peptide" evidence="1">
    <location>
        <begin position="1"/>
        <end position="18"/>
    </location>
</feature>
<proteinExistence type="predicted"/>
<gene>
    <name evidence="2" type="ORF">HNQ65_002435</name>
</gene>
<keyword evidence="3" id="KW-1185">Reference proteome</keyword>
<keyword evidence="1" id="KW-0732">Signal</keyword>
<evidence type="ECO:0000313" key="3">
    <source>
        <dbReference type="Proteomes" id="UP000590740"/>
    </source>
</evidence>
<evidence type="ECO:0000313" key="2">
    <source>
        <dbReference type="EMBL" id="MBB5032853.1"/>
    </source>
</evidence>
<comment type="caution">
    <text evidence="2">The sequence shown here is derived from an EMBL/GenBank/DDBJ whole genome shotgun (WGS) entry which is preliminary data.</text>
</comment>
<evidence type="ECO:0008006" key="4">
    <source>
        <dbReference type="Google" id="ProtNLM"/>
    </source>
</evidence>
<organism evidence="2 3">
    <name type="scientific">Prosthecobacter vanneervenii</name>
    <dbReference type="NCBI Taxonomy" id="48466"/>
    <lineage>
        <taxon>Bacteria</taxon>
        <taxon>Pseudomonadati</taxon>
        <taxon>Verrucomicrobiota</taxon>
        <taxon>Verrucomicrobiia</taxon>
        <taxon>Verrucomicrobiales</taxon>
        <taxon>Verrucomicrobiaceae</taxon>
        <taxon>Prosthecobacter</taxon>
    </lineage>
</organism>
<dbReference type="RefSeq" id="WP_184339761.1">
    <property type="nucleotide sequence ID" value="NZ_JACHIG010000004.1"/>
</dbReference>
<dbReference type="AlphaFoldDB" id="A0A7W8DK52"/>
<feature type="chain" id="PRO_5031197142" description="3-keto-disaccharide hydrolase domain-containing protein" evidence="1">
    <location>
        <begin position="19"/>
        <end position="252"/>
    </location>
</feature>
<dbReference type="Proteomes" id="UP000590740">
    <property type="component" value="Unassembled WGS sequence"/>
</dbReference>
<name>A0A7W8DK52_9BACT</name>
<accession>A0A7W8DK52</accession>
<protein>
    <recommendedName>
        <fullName evidence="4">3-keto-disaccharide hydrolase domain-containing protein</fullName>
    </recommendedName>
</protein>
<dbReference type="EMBL" id="JACHIG010000004">
    <property type="protein sequence ID" value="MBB5032853.1"/>
    <property type="molecule type" value="Genomic_DNA"/>
</dbReference>